<accession>A0AAE2EIC9</accession>
<sequence length="56" mass="6491">MLFCLSALLIYNLNSLKNNSNNIVLKQENKQETDLSKIFNNQTYISIKSKDQNIDL</sequence>
<dbReference type="Proteomes" id="UP000033624">
    <property type="component" value="Unassembled WGS sequence"/>
</dbReference>
<reference evidence="1 2" key="1">
    <citation type="submission" date="2015-02" db="EMBL/GenBank/DDBJ databases">
        <title>Mycoplasma mycoides subsp. mycoides strain:B237 Genome sequencing.</title>
        <authorList>
            <person name="Fischer A."/>
            <person name="Santana-Cruz I."/>
            <person name="Schieck E."/>
            <person name="Gourle H."/>
            <person name="Lambert M."/>
            <person name="Nadendla S."/>
            <person name="Miller R.A."/>
            <person name="Weber J."/>
            <person name="Bongcam-Rudloff E."/>
            <person name="Vashee S."/>
            <person name="Frey J."/>
            <person name="Jores J."/>
        </authorList>
    </citation>
    <scope>NUCLEOTIDE SEQUENCE [LARGE SCALE GENOMIC DNA]</scope>
    <source>
        <strain evidence="1 2">B237</strain>
    </source>
</reference>
<evidence type="ECO:0000313" key="1">
    <source>
        <dbReference type="EMBL" id="KJQ46301.1"/>
    </source>
</evidence>
<dbReference type="AlphaFoldDB" id="A0AAE2EIC9"/>
<protein>
    <submittedName>
        <fullName evidence="1">Uncharacterized protein</fullName>
    </submittedName>
</protein>
<evidence type="ECO:0000313" key="2">
    <source>
        <dbReference type="Proteomes" id="UP000033624"/>
    </source>
</evidence>
<name>A0AAE2EIC9_MYCMY</name>
<gene>
    <name evidence="1" type="ORF">TS59_0637</name>
</gene>
<organism evidence="1 2">
    <name type="scientific">Mycoplasma mycoides subsp. mycoides</name>
    <dbReference type="NCBI Taxonomy" id="2103"/>
    <lineage>
        <taxon>Bacteria</taxon>
        <taxon>Bacillati</taxon>
        <taxon>Mycoplasmatota</taxon>
        <taxon>Mollicutes</taxon>
        <taxon>Mycoplasmataceae</taxon>
        <taxon>Mycoplasma</taxon>
    </lineage>
</organism>
<comment type="caution">
    <text evidence="1">The sequence shown here is derived from an EMBL/GenBank/DDBJ whole genome shotgun (WGS) entry which is preliminary data.</text>
</comment>
<dbReference type="EMBL" id="LAEW01000001">
    <property type="protein sequence ID" value="KJQ46301.1"/>
    <property type="molecule type" value="Genomic_DNA"/>
</dbReference>
<dbReference type="KEGG" id="mmyi:mycmycITA_00615"/>
<proteinExistence type="predicted"/>
<dbReference type="RefSeq" id="WP_011166758.1">
    <property type="nucleotide sequence ID" value="NZ_CP010267.1"/>
</dbReference>